<protein>
    <submittedName>
        <fullName evidence="2">Uncharacterized protein</fullName>
    </submittedName>
</protein>
<organism evidence="2">
    <name type="scientific">marine metagenome</name>
    <dbReference type="NCBI Taxonomy" id="408172"/>
    <lineage>
        <taxon>unclassified sequences</taxon>
        <taxon>metagenomes</taxon>
        <taxon>ecological metagenomes</taxon>
    </lineage>
</organism>
<evidence type="ECO:0000313" key="2">
    <source>
        <dbReference type="EMBL" id="SVD20999.1"/>
    </source>
</evidence>
<name>A0A382TFT9_9ZZZZ</name>
<sequence>MKSLNALSFLAASLSGVAAFANSPNPQIPRLPAAIGGGQTGFMDVQRLPTSKRINGQWVLPRGGTVEKLMAMGYVPSPTSPNVFVPNLQDKRYKPHRNYYYMPALVTAPSASSILNVGQSPRQPTFQDPFAGVANPLIRKYTPIPGAGANPGGVNPNVAPGGPLLLPPGPPALDNSPFAPGIGAPGQVAPGLGQPAVPQAPLVAPIGIPPQPAVPVVPAAPQATPPAVDPNDPFLNPPANPRGTINPTAPNTFPGDQDRLRRLFLDRQQQRLRQERDIRGLPRPAPASR</sequence>
<feature type="region of interest" description="Disordered" evidence="1">
    <location>
        <begin position="217"/>
        <end position="289"/>
    </location>
</feature>
<accession>A0A382TFT9</accession>
<dbReference type="EMBL" id="UINC01136309">
    <property type="protein sequence ID" value="SVD20999.1"/>
    <property type="molecule type" value="Genomic_DNA"/>
</dbReference>
<reference evidence="2" key="1">
    <citation type="submission" date="2018-05" db="EMBL/GenBank/DDBJ databases">
        <authorList>
            <person name="Lanie J.A."/>
            <person name="Ng W.-L."/>
            <person name="Kazmierczak K.M."/>
            <person name="Andrzejewski T.M."/>
            <person name="Davidsen T.M."/>
            <person name="Wayne K.J."/>
            <person name="Tettelin H."/>
            <person name="Glass J.I."/>
            <person name="Rusch D."/>
            <person name="Podicherti R."/>
            <person name="Tsui H.-C.T."/>
            <person name="Winkler M.E."/>
        </authorList>
    </citation>
    <scope>NUCLEOTIDE SEQUENCE</scope>
</reference>
<gene>
    <name evidence="2" type="ORF">METZ01_LOCUS373853</name>
</gene>
<proteinExistence type="predicted"/>
<feature type="compositionally biased region" description="Basic and acidic residues" evidence="1">
    <location>
        <begin position="256"/>
        <end position="280"/>
    </location>
</feature>
<feature type="non-terminal residue" evidence="2">
    <location>
        <position position="289"/>
    </location>
</feature>
<dbReference type="AlphaFoldDB" id="A0A382TFT9"/>
<evidence type="ECO:0000256" key="1">
    <source>
        <dbReference type="SAM" id="MobiDB-lite"/>
    </source>
</evidence>